<keyword evidence="4" id="KW-1185">Reference proteome</keyword>
<organism evidence="3 4">
    <name type="scientific">Nitzschia inconspicua</name>
    <dbReference type="NCBI Taxonomy" id="303405"/>
    <lineage>
        <taxon>Eukaryota</taxon>
        <taxon>Sar</taxon>
        <taxon>Stramenopiles</taxon>
        <taxon>Ochrophyta</taxon>
        <taxon>Bacillariophyta</taxon>
        <taxon>Bacillariophyceae</taxon>
        <taxon>Bacillariophycidae</taxon>
        <taxon>Bacillariales</taxon>
        <taxon>Bacillariaceae</taxon>
        <taxon>Nitzschia</taxon>
    </lineage>
</organism>
<reference evidence="3" key="1">
    <citation type="journal article" date="2021" name="Sci. Rep.">
        <title>Diploid genomic architecture of Nitzschia inconspicua, an elite biomass production diatom.</title>
        <authorList>
            <person name="Oliver A."/>
            <person name="Podell S."/>
            <person name="Pinowska A."/>
            <person name="Traller J.C."/>
            <person name="Smith S.R."/>
            <person name="McClure R."/>
            <person name="Beliaev A."/>
            <person name="Bohutskyi P."/>
            <person name="Hill E.A."/>
            <person name="Rabines A."/>
            <person name="Zheng H."/>
            <person name="Allen L.Z."/>
            <person name="Kuo A."/>
            <person name="Grigoriev I.V."/>
            <person name="Allen A.E."/>
            <person name="Hazlebeck D."/>
            <person name="Allen E.E."/>
        </authorList>
    </citation>
    <scope>NUCLEOTIDE SEQUENCE</scope>
    <source>
        <strain evidence="3">Hildebrandi</strain>
    </source>
</reference>
<evidence type="ECO:0000256" key="2">
    <source>
        <dbReference type="SAM" id="MobiDB-lite"/>
    </source>
</evidence>
<evidence type="ECO:0000313" key="3">
    <source>
        <dbReference type="EMBL" id="KAG7343907.1"/>
    </source>
</evidence>
<dbReference type="AlphaFoldDB" id="A0A9K3KHK7"/>
<protein>
    <submittedName>
        <fullName evidence="3">Uncharacterized protein</fullName>
    </submittedName>
</protein>
<feature type="compositionally biased region" description="Low complexity" evidence="2">
    <location>
        <begin position="10"/>
        <end position="30"/>
    </location>
</feature>
<dbReference type="Proteomes" id="UP000693970">
    <property type="component" value="Unassembled WGS sequence"/>
</dbReference>
<gene>
    <name evidence="3" type="ORF">IV203_021915</name>
</gene>
<sequence length="352" mass="40507">MVPTDEDELSTLTETSLHISTSSSSSSSSDITKFRNDLILPPSLPLHGKGLYAATATNILCTLTHSTFDNSLLQEQQQQQQQPLPTMDSKYDKYSEKEPYFTHSNHEENFEHNKMDESSSSSSSIFYPYDEPQPSATCKGMPGFPDFAWNSDNNDNDCIGVHEGSKTGEGITTATTTTNAGLSNWEARRRLDSILAASSLGSVTRRNRHHQLRRLERLRRKAVNMNKNIMTVRTTNSHSRHPFIIMEDDTDCRAGVVWKPYHTKRQQSCHQITKNNWIRKTKRSVVKYKGWRKQQQQRFHRSTRLETIAERESECNTKKMNTSKLGLEERFRFKREQHDLLDLQTGMKYLGL</sequence>
<keyword evidence="1" id="KW-0175">Coiled coil</keyword>
<proteinExistence type="predicted"/>
<comment type="caution">
    <text evidence="3">The sequence shown here is derived from an EMBL/GenBank/DDBJ whole genome shotgun (WGS) entry which is preliminary data.</text>
</comment>
<dbReference type="EMBL" id="JAGRRH010000023">
    <property type="protein sequence ID" value="KAG7343907.1"/>
    <property type="molecule type" value="Genomic_DNA"/>
</dbReference>
<accession>A0A9K3KHK7</accession>
<feature type="coiled-coil region" evidence="1">
    <location>
        <begin position="208"/>
        <end position="235"/>
    </location>
</feature>
<evidence type="ECO:0000256" key="1">
    <source>
        <dbReference type="SAM" id="Coils"/>
    </source>
</evidence>
<reference evidence="3" key="2">
    <citation type="submission" date="2021-04" db="EMBL/GenBank/DDBJ databases">
        <authorList>
            <person name="Podell S."/>
        </authorList>
    </citation>
    <scope>NUCLEOTIDE SEQUENCE</scope>
    <source>
        <strain evidence="3">Hildebrandi</strain>
    </source>
</reference>
<evidence type="ECO:0000313" key="4">
    <source>
        <dbReference type="Proteomes" id="UP000693970"/>
    </source>
</evidence>
<name>A0A9K3KHK7_9STRA</name>
<feature type="region of interest" description="Disordered" evidence="2">
    <location>
        <begin position="1"/>
        <end position="30"/>
    </location>
</feature>